<protein>
    <submittedName>
        <fullName evidence="3">Uncharacterized protein</fullName>
    </submittedName>
</protein>
<proteinExistence type="predicted"/>
<accession>A0AAW1D046</accession>
<gene>
    <name evidence="3" type="ORF">O3M35_010681</name>
</gene>
<feature type="compositionally biased region" description="Polar residues" evidence="1">
    <location>
        <begin position="166"/>
        <end position="180"/>
    </location>
</feature>
<evidence type="ECO:0000256" key="2">
    <source>
        <dbReference type="SAM" id="Phobius"/>
    </source>
</evidence>
<evidence type="ECO:0000313" key="4">
    <source>
        <dbReference type="Proteomes" id="UP001461498"/>
    </source>
</evidence>
<organism evidence="3 4">
    <name type="scientific">Rhynocoris fuscipes</name>
    <dbReference type="NCBI Taxonomy" id="488301"/>
    <lineage>
        <taxon>Eukaryota</taxon>
        <taxon>Metazoa</taxon>
        <taxon>Ecdysozoa</taxon>
        <taxon>Arthropoda</taxon>
        <taxon>Hexapoda</taxon>
        <taxon>Insecta</taxon>
        <taxon>Pterygota</taxon>
        <taxon>Neoptera</taxon>
        <taxon>Paraneoptera</taxon>
        <taxon>Hemiptera</taxon>
        <taxon>Heteroptera</taxon>
        <taxon>Panheteroptera</taxon>
        <taxon>Cimicomorpha</taxon>
        <taxon>Reduviidae</taxon>
        <taxon>Harpactorinae</taxon>
        <taxon>Harpactorini</taxon>
        <taxon>Rhynocoris</taxon>
    </lineage>
</organism>
<keyword evidence="4" id="KW-1185">Reference proteome</keyword>
<reference evidence="3 4" key="1">
    <citation type="submission" date="2022-12" db="EMBL/GenBank/DDBJ databases">
        <title>Chromosome-level genome assembly of true bugs.</title>
        <authorList>
            <person name="Ma L."/>
            <person name="Li H."/>
        </authorList>
    </citation>
    <scope>NUCLEOTIDE SEQUENCE [LARGE SCALE GENOMIC DNA]</scope>
    <source>
        <strain evidence="3">Lab_2022b</strain>
    </source>
</reference>
<feature type="region of interest" description="Disordered" evidence="1">
    <location>
        <begin position="157"/>
        <end position="191"/>
    </location>
</feature>
<keyword evidence="2" id="KW-1133">Transmembrane helix</keyword>
<feature type="transmembrane region" description="Helical" evidence="2">
    <location>
        <begin position="36"/>
        <end position="55"/>
    </location>
</feature>
<evidence type="ECO:0000256" key="1">
    <source>
        <dbReference type="SAM" id="MobiDB-lite"/>
    </source>
</evidence>
<dbReference type="Proteomes" id="UP001461498">
    <property type="component" value="Unassembled WGS sequence"/>
</dbReference>
<comment type="caution">
    <text evidence="3">The sequence shown here is derived from an EMBL/GenBank/DDBJ whole genome shotgun (WGS) entry which is preliminary data.</text>
</comment>
<feature type="transmembrane region" description="Helical" evidence="2">
    <location>
        <begin position="6"/>
        <end position="29"/>
    </location>
</feature>
<keyword evidence="2" id="KW-0472">Membrane</keyword>
<feature type="transmembrane region" description="Helical" evidence="2">
    <location>
        <begin position="86"/>
        <end position="108"/>
    </location>
</feature>
<keyword evidence="2" id="KW-0812">Transmembrane</keyword>
<feature type="region of interest" description="Disordered" evidence="1">
    <location>
        <begin position="223"/>
        <end position="245"/>
    </location>
</feature>
<sequence length="245" mass="26110">MCAGVAVASSCQIVLPVFGALFLIVGTVLTSELPMIVPLYFLFPITHYLKIIIFVESFIASYRGPEADEDAEQYADRVNLTSNLRILGPCCLAIGIGMLLSGLALCLLSRRAKNQKMTFHCPVHGDFYPLSASSNSFLEGSRKRSLAMCGQMDSVEEMPGLPTPQCPHSNRNSLSTGAQGSSSPLPPVLVSHSSSGFLTPNTLTVGENSGSTQSLAVSYDVASFPHSRSSSVVSDKDTRTESQLG</sequence>
<name>A0AAW1D046_9HEMI</name>
<evidence type="ECO:0000313" key="3">
    <source>
        <dbReference type="EMBL" id="KAK9504319.1"/>
    </source>
</evidence>
<dbReference type="AlphaFoldDB" id="A0AAW1D046"/>
<dbReference type="EMBL" id="JAPXFL010000007">
    <property type="protein sequence ID" value="KAK9504319.1"/>
    <property type="molecule type" value="Genomic_DNA"/>
</dbReference>
<feature type="compositionally biased region" description="Basic and acidic residues" evidence="1">
    <location>
        <begin position="234"/>
        <end position="245"/>
    </location>
</feature>